<dbReference type="InterPro" id="IPR043128">
    <property type="entry name" value="Rev_trsase/Diguanyl_cyclase"/>
</dbReference>
<feature type="domain" description="PAS" evidence="4">
    <location>
        <begin position="165"/>
        <end position="217"/>
    </location>
</feature>
<feature type="modified residue" description="4-aspartylphosphate" evidence="1">
    <location>
        <position position="58"/>
    </location>
</feature>
<dbReference type="InterPro" id="IPR000160">
    <property type="entry name" value="GGDEF_dom"/>
</dbReference>
<dbReference type="PANTHER" id="PTHR44757:SF2">
    <property type="entry name" value="BIOFILM ARCHITECTURE MAINTENANCE PROTEIN MBAA"/>
    <property type="match status" value="1"/>
</dbReference>
<dbReference type="Pfam" id="PF00072">
    <property type="entry name" value="Response_reg"/>
    <property type="match status" value="1"/>
</dbReference>
<evidence type="ECO:0000256" key="2">
    <source>
        <dbReference type="SAM" id="Coils"/>
    </source>
</evidence>
<dbReference type="Gene3D" id="3.30.70.270">
    <property type="match status" value="1"/>
</dbReference>
<dbReference type="FunFam" id="3.20.20.450:FF:000001">
    <property type="entry name" value="Cyclic di-GMP phosphodiesterase yahA"/>
    <property type="match status" value="1"/>
</dbReference>
<dbReference type="RefSeq" id="WP_269922111.1">
    <property type="nucleotide sequence ID" value="NZ_JAMKBI010000007.1"/>
</dbReference>
<dbReference type="SMART" id="SM00052">
    <property type="entry name" value="EAL"/>
    <property type="match status" value="1"/>
</dbReference>
<evidence type="ECO:0000259" key="3">
    <source>
        <dbReference type="PROSITE" id="PS50110"/>
    </source>
</evidence>
<dbReference type="InterPro" id="IPR029787">
    <property type="entry name" value="Nucleotide_cyclase"/>
</dbReference>
<dbReference type="SMART" id="SM00091">
    <property type="entry name" value="PAS"/>
    <property type="match status" value="1"/>
</dbReference>
<gene>
    <name evidence="7" type="ORF">M9R61_10995</name>
</gene>
<organism evidence="7 8">
    <name type="scientific">Psychrobacillus psychrodurans</name>
    <dbReference type="NCBI Taxonomy" id="126157"/>
    <lineage>
        <taxon>Bacteria</taxon>
        <taxon>Bacillati</taxon>
        <taxon>Bacillota</taxon>
        <taxon>Bacilli</taxon>
        <taxon>Bacillales</taxon>
        <taxon>Bacillaceae</taxon>
        <taxon>Psychrobacillus</taxon>
    </lineage>
</organism>
<dbReference type="EMBL" id="JAMKBI010000007">
    <property type="protein sequence ID" value="MCZ8533837.1"/>
    <property type="molecule type" value="Genomic_DNA"/>
</dbReference>
<dbReference type="CDD" id="cd01948">
    <property type="entry name" value="EAL"/>
    <property type="match status" value="1"/>
</dbReference>
<dbReference type="NCBIfam" id="TIGR00254">
    <property type="entry name" value="GGDEF"/>
    <property type="match status" value="1"/>
</dbReference>
<evidence type="ECO:0000259" key="5">
    <source>
        <dbReference type="PROSITE" id="PS50883"/>
    </source>
</evidence>
<dbReference type="Proteomes" id="UP001152172">
    <property type="component" value="Unassembled WGS sequence"/>
</dbReference>
<dbReference type="SUPFAM" id="SSF141868">
    <property type="entry name" value="EAL domain-like"/>
    <property type="match status" value="1"/>
</dbReference>
<dbReference type="Pfam" id="PF00563">
    <property type="entry name" value="EAL"/>
    <property type="match status" value="1"/>
</dbReference>
<dbReference type="PROSITE" id="PS50110">
    <property type="entry name" value="RESPONSE_REGULATORY"/>
    <property type="match status" value="1"/>
</dbReference>
<dbReference type="InterPro" id="IPR000014">
    <property type="entry name" value="PAS"/>
</dbReference>
<dbReference type="InterPro" id="IPR001633">
    <property type="entry name" value="EAL_dom"/>
</dbReference>
<accession>A0A9X3RB79</accession>
<dbReference type="Pfam" id="PF00990">
    <property type="entry name" value="GGDEF"/>
    <property type="match status" value="1"/>
</dbReference>
<dbReference type="PROSITE" id="PS50887">
    <property type="entry name" value="GGDEF"/>
    <property type="match status" value="1"/>
</dbReference>
<dbReference type="GO" id="GO:0000160">
    <property type="term" value="P:phosphorelay signal transduction system"/>
    <property type="evidence" value="ECO:0007669"/>
    <property type="project" value="InterPro"/>
</dbReference>
<comment type="caution">
    <text evidence="7">The sequence shown here is derived from an EMBL/GenBank/DDBJ whole genome shotgun (WGS) entry which is preliminary data.</text>
</comment>
<feature type="domain" description="Response regulatory" evidence="3">
    <location>
        <begin position="9"/>
        <end position="126"/>
    </location>
</feature>
<dbReference type="SUPFAM" id="SSF55785">
    <property type="entry name" value="PYP-like sensor domain (PAS domain)"/>
    <property type="match status" value="1"/>
</dbReference>
<dbReference type="PROSITE" id="PS50112">
    <property type="entry name" value="PAS"/>
    <property type="match status" value="1"/>
</dbReference>
<evidence type="ECO:0000259" key="6">
    <source>
        <dbReference type="PROSITE" id="PS50887"/>
    </source>
</evidence>
<reference evidence="7" key="1">
    <citation type="submission" date="2022-05" db="EMBL/GenBank/DDBJ databases">
        <authorList>
            <person name="Colautti A."/>
            <person name="Iacumin L."/>
        </authorList>
    </citation>
    <scope>NUCLEOTIDE SEQUENCE</scope>
    <source>
        <strain evidence="7">DSM 30747</strain>
    </source>
</reference>
<dbReference type="SUPFAM" id="SSF55073">
    <property type="entry name" value="Nucleotide cyclase"/>
    <property type="match status" value="1"/>
</dbReference>
<sequence>MEKYIEKVNVLLVDDRPENLLALEAVLGDLDYNLIRAYSGEEALKCLLKDDFAVILLDVQMPGLNGFETAKIIKSRPRTKDTPIIFITAISKAPENVFTGYSVGAIDYVFKPFEPDVLKSKIESFTAIHRNKKGLEEYTELLLEKTQSLEKANQDLIETTLKLKKSEALNGIIKNTSIDAMITYNESFEILTVNPATKQMFGYEEIDLIGEKIMQIVPAATLAIEFGHEFGKRLEVTGVRSDSSNFPVEVQLGSATIDNHNIYACTIRDISELKNQMNALAHQALHDSLTSLPNRNLLYDRLEQGVKAAKNDHSNFSLILIDLNHFKVINDTLGHHFGDLLLQQVGNRLVEVVNVKDTVARLGGDEFALYLPTATKEQTVDIAKKVIHTMEQPFILDDHVLSISLSQGIVFYPDHGDNVQTLMKKADISMYTAKKKDSGYCIFSSELDTHTIEELSLVGSLKEALENDRLELYYQPQVDMKTKKVTGVEVLLRWIHPTYGFIPPDRFIPIAEQNGLMKKLTIMVLEKALQQSKKWLEDGLELHISVNLSASNLQDMQLADDIQILLNKYNMNPKTLTLEITESFIMSNPARARGILQSLSSMGINLSIDDFGTGYSSLAYLKKLPVNEIKVDKSFVIDMLDSKSDEIIVNTVINLAHNLGLQVVAEGIESKEVWDNLQAINCDTAQGYYLSKPVPAESFYVWYMNHNGVFAT</sequence>
<dbReference type="Pfam" id="PF13426">
    <property type="entry name" value="PAS_9"/>
    <property type="match status" value="1"/>
</dbReference>
<dbReference type="InterPro" id="IPR011006">
    <property type="entry name" value="CheY-like_superfamily"/>
</dbReference>
<dbReference type="AlphaFoldDB" id="A0A9X3RB79"/>
<evidence type="ECO:0000256" key="1">
    <source>
        <dbReference type="PROSITE-ProRule" id="PRU00169"/>
    </source>
</evidence>
<dbReference type="SUPFAM" id="SSF52172">
    <property type="entry name" value="CheY-like"/>
    <property type="match status" value="1"/>
</dbReference>
<dbReference type="CDD" id="cd01949">
    <property type="entry name" value="GGDEF"/>
    <property type="match status" value="1"/>
</dbReference>
<keyword evidence="8" id="KW-1185">Reference proteome</keyword>
<dbReference type="NCBIfam" id="TIGR00229">
    <property type="entry name" value="sensory_box"/>
    <property type="match status" value="1"/>
</dbReference>
<dbReference type="SMART" id="SM00448">
    <property type="entry name" value="REC"/>
    <property type="match status" value="1"/>
</dbReference>
<protein>
    <submittedName>
        <fullName evidence="7">EAL domain-containing protein</fullName>
    </submittedName>
</protein>
<dbReference type="Gene3D" id="3.40.50.2300">
    <property type="match status" value="1"/>
</dbReference>
<name>A0A9X3RB79_9BACI</name>
<dbReference type="PROSITE" id="PS50883">
    <property type="entry name" value="EAL"/>
    <property type="match status" value="1"/>
</dbReference>
<feature type="domain" description="GGDEF" evidence="6">
    <location>
        <begin position="314"/>
        <end position="446"/>
    </location>
</feature>
<proteinExistence type="predicted"/>
<evidence type="ECO:0000259" key="4">
    <source>
        <dbReference type="PROSITE" id="PS50112"/>
    </source>
</evidence>
<evidence type="ECO:0000313" key="7">
    <source>
        <dbReference type="EMBL" id="MCZ8533837.1"/>
    </source>
</evidence>
<dbReference type="Gene3D" id="3.20.20.450">
    <property type="entry name" value="EAL domain"/>
    <property type="match status" value="1"/>
</dbReference>
<dbReference type="CDD" id="cd00130">
    <property type="entry name" value="PAS"/>
    <property type="match status" value="1"/>
</dbReference>
<keyword evidence="1" id="KW-0597">Phosphoprotein</keyword>
<dbReference type="InterPro" id="IPR035965">
    <property type="entry name" value="PAS-like_dom_sf"/>
</dbReference>
<dbReference type="PANTHER" id="PTHR44757">
    <property type="entry name" value="DIGUANYLATE CYCLASE DGCP"/>
    <property type="match status" value="1"/>
</dbReference>
<dbReference type="Gene3D" id="3.30.450.20">
    <property type="entry name" value="PAS domain"/>
    <property type="match status" value="1"/>
</dbReference>
<keyword evidence="2" id="KW-0175">Coiled coil</keyword>
<dbReference type="InterPro" id="IPR052155">
    <property type="entry name" value="Biofilm_reg_signaling"/>
</dbReference>
<dbReference type="SMART" id="SM00267">
    <property type="entry name" value="GGDEF"/>
    <property type="match status" value="1"/>
</dbReference>
<feature type="domain" description="EAL" evidence="5">
    <location>
        <begin position="454"/>
        <end position="707"/>
    </location>
</feature>
<evidence type="ECO:0000313" key="8">
    <source>
        <dbReference type="Proteomes" id="UP001152172"/>
    </source>
</evidence>
<dbReference type="InterPro" id="IPR001789">
    <property type="entry name" value="Sig_transdc_resp-reg_receiver"/>
</dbReference>
<feature type="coiled-coil region" evidence="2">
    <location>
        <begin position="135"/>
        <end position="169"/>
    </location>
</feature>
<dbReference type="InterPro" id="IPR035919">
    <property type="entry name" value="EAL_sf"/>
</dbReference>